<comment type="caution">
    <text evidence="1">The sequence shown here is derived from an EMBL/GenBank/DDBJ whole genome shotgun (WGS) entry which is preliminary data.</text>
</comment>
<dbReference type="EMBL" id="CAIX01000149">
    <property type="protein sequence ID" value="CCI47042.1"/>
    <property type="molecule type" value="Genomic_DNA"/>
</dbReference>
<organism evidence="1 2">
    <name type="scientific">Albugo candida</name>
    <dbReference type="NCBI Taxonomy" id="65357"/>
    <lineage>
        <taxon>Eukaryota</taxon>
        <taxon>Sar</taxon>
        <taxon>Stramenopiles</taxon>
        <taxon>Oomycota</taxon>
        <taxon>Peronosporomycetes</taxon>
        <taxon>Albuginales</taxon>
        <taxon>Albuginaceae</taxon>
        <taxon>Albugo</taxon>
    </lineage>
</organism>
<dbReference type="AlphaFoldDB" id="A0A024GJV1"/>
<name>A0A024GJV1_9STRA</name>
<sequence>MGSFVWLFPLEKRSSRQSLYKSIPEGLNHGQWQLQSLEPESVCSQRVTNKNPFAFRKACLWVLIQISLGKEKASFPIVNTLKSDELSSSATKQSQIISRLDVEILHALVKLLSIGFPPRRRISHDSMRPLIYSH</sequence>
<gene>
    <name evidence="1" type="ORF">BN9_079980</name>
</gene>
<proteinExistence type="predicted"/>
<reference evidence="1 2" key="1">
    <citation type="submission" date="2012-05" db="EMBL/GenBank/DDBJ databases">
        <title>Recombination and specialization in a pathogen metapopulation.</title>
        <authorList>
            <person name="Gardiner A."/>
            <person name="Kemen E."/>
            <person name="Schultz-Larsen T."/>
            <person name="MacLean D."/>
            <person name="Van Oosterhout C."/>
            <person name="Jones J.D.G."/>
        </authorList>
    </citation>
    <scope>NUCLEOTIDE SEQUENCE [LARGE SCALE GENOMIC DNA]</scope>
    <source>
        <strain evidence="1 2">Ac Nc2</strain>
    </source>
</reference>
<protein>
    <submittedName>
        <fullName evidence="1">Uncharacterized protein</fullName>
    </submittedName>
</protein>
<accession>A0A024GJV1</accession>
<dbReference type="Proteomes" id="UP000053237">
    <property type="component" value="Unassembled WGS sequence"/>
</dbReference>
<dbReference type="InParanoid" id="A0A024GJV1"/>
<evidence type="ECO:0000313" key="2">
    <source>
        <dbReference type="Proteomes" id="UP000053237"/>
    </source>
</evidence>
<evidence type="ECO:0000313" key="1">
    <source>
        <dbReference type="EMBL" id="CCI47042.1"/>
    </source>
</evidence>
<keyword evidence="2" id="KW-1185">Reference proteome</keyword>